<dbReference type="RefSeq" id="WP_073384338.1">
    <property type="nucleotide sequence ID" value="NZ_FQZK01000043.1"/>
</dbReference>
<keyword evidence="3" id="KW-1185">Reference proteome</keyword>
<feature type="domain" description="Nudix hydrolase" evidence="1">
    <location>
        <begin position="23"/>
        <end position="137"/>
    </location>
</feature>
<dbReference type="InterPro" id="IPR015797">
    <property type="entry name" value="NUDIX_hydrolase-like_dom_sf"/>
</dbReference>
<evidence type="ECO:0000259" key="1">
    <source>
        <dbReference type="Pfam" id="PF00293"/>
    </source>
</evidence>
<name>A0A1M6WEU7_9ACTN</name>
<dbReference type="Gene3D" id="3.90.79.10">
    <property type="entry name" value="Nucleoside Triphosphate Pyrophosphohydrolase"/>
    <property type="match status" value="1"/>
</dbReference>
<evidence type="ECO:0000313" key="3">
    <source>
        <dbReference type="Proteomes" id="UP000184452"/>
    </source>
</evidence>
<dbReference type="STRING" id="758803.SAMN05421803_1437"/>
<sequence>MTTHDTTPTTTTGRPAKRCCGTSVGVLITSPAGLVMVTRGWWPLGTAPVAGHVKDAHTGVADALVAEVKEEVGLTVVGAPRTLWRGHLPNLCASLPAVPVAGHAWEVAEVSAEGEITPAPGETRGARVYTWAEVAALAAVTLTHYRAGGTPDTQPHASLEAVWLRLLREAGYLPWLTQDDLALAETAYATPPGAYWLGGRP</sequence>
<dbReference type="InterPro" id="IPR000086">
    <property type="entry name" value="NUDIX_hydrolase_dom"/>
</dbReference>
<dbReference type="OrthoDB" id="3673675at2"/>
<dbReference type="Pfam" id="PF00293">
    <property type="entry name" value="NUDIX"/>
    <property type="match status" value="1"/>
</dbReference>
<dbReference type="AlphaFoldDB" id="A0A1M6WEU7"/>
<dbReference type="EMBL" id="FQZK01000043">
    <property type="protein sequence ID" value="SHK92208.1"/>
    <property type="molecule type" value="Genomic_DNA"/>
</dbReference>
<gene>
    <name evidence="2" type="ORF">SAMN05421803_1437</name>
</gene>
<reference evidence="2 3" key="1">
    <citation type="submission" date="2016-11" db="EMBL/GenBank/DDBJ databases">
        <authorList>
            <person name="Jaros S."/>
            <person name="Januszkiewicz K."/>
            <person name="Wedrychowicz H."/>
        </authorList>
    </citation>
    <scope>NUCLEOTIDE SEQUENCE [LARGE SCALE GENOMIC DNA]</scope>
    <source>
        <strain evidence="2 3">CGMCC 4.5723</strain>
    </source>
</reference>
<proteinExistence type="predicted"/>
<dbReference type="SUPFAM" id="SSF55811">
    <property type="entry name" value="Nudix"/>
    <property type="match status" value="1"/>
</dbReference>
<evidence type="ECO:0000313" key="2">
    <source>
        <dbReference type="EMBL" id="SHK92208.1"/>
    </source>
</evidence>
<dbReference type="Proteomes" id="UP000184452">
    <property type="component" value="Unassembled WGS sequence"/>
</dbReference>
<accession>A0A1M6WEU7</accession>
<protein>
    <submittedName>
        <fullName evidence="2">NUDIX domain-containing protein</fullName>
    </submittedName>
</protein>
<organism evidence="2 3">
    <name type="scientific">Nocardiopsis flavescens</name>
    <dbReference type="NCBI Taxonomy" id="758803"/>
    <lineage>
        <taxon>Bacteria</taxon>
        <taxon>Bacillati</taxon>
        <taxon>Actinomycetota</taxon>
        <taxon>Actinomycetes</taxon>
        <taxon>Streptosporangiales</taxon>
        <taxon>Nocardiopsidaceae</taxon>
        <taxon>Nocardiopsis</taxon>
    </lineage>
</organism>